<keyword evidence="1" id="KW-1133">Transmembrane helix</keyword>
<protein>
    <recommendedName>
        <fullName evidence="4">Oligosaccharide repeat unit polymerase</fullName>
    </recommendedName>
</protein>
<feature type="transmembrane region" description="Helical" evidence="1">
    <location>
        <begin position="255"/>
        <end position="281"/>
    </location>
</feature>
<evidence type="ECO:0000256" key="1">
    <source>
        <dbReference type="SAM" id="Phobius"/>
    </source>
</evidence>
<dbReference type="EMBL" id="MAYW01000207">
    <property type="protein sequence ID" value="ODS30562.1"/>
    <property type="molecule type" value="Genomic_DNA"/>
</dbReference>
<reference evidence="2 3" key="1">
    <citation type="submission" date="2016-07" db="EMBL/GenBank/DDBJ databases">
        <title>Draft genome of Scalindua rubra, obtained from a brine-seawater interface in the Red Sea, sheds light on salt adaptation in anammox bacteria.</title>
        <authorList>
            <person name="Speth D.R."/>
            <person name="Lagkouvardos I."/>
            <person name="Wang Y."/>
            <person name="Qian P.-Y."/>
            <person name="Dutilh B.E."/>
            <person name="Jetten M.S."/>
        </authorList>
    </citation>
    <scope>NUCLEOTIDE SEQUENCE [LARGE SCALE GENOMIC DNA]</scope>
    <source>
        <strain evidence="2">BSI-1</strain>
    </source>
</reference>
<sequence length="356" mass="40973">MQMERGEGGIKISRPENVSNLLEHYRPLFVTLALVSIAAGITQFFQVIGEHGWVEIASRDFRLEYSTGILSHINNLSRPAFLFLFADFLLNRKKKILLFLLIIFILILVRQTKYHIIVLLLGGLFLGYMYGQVRITFKKLLIYGLIAYFVFNLSYVIGFSVLGLSHAYSGKVQAFLFNHFFTYMFGGPIAFSRILDSVAFPFYSWQEVVAVPVNISRAVQGDPYMVDIILNDWVDVSNITKYYHSANVFGYFGMLWIYIGSLGTIAYTTVLGALSYLTFFYSHRKNSGIVSQLVHVFIISFLVLSFFGFYFNMLTFWEVLFMILIFPPIYNTYLELKKKSLEKHRILLTDKLSSKG</sequence>
<evidence type="ECO:0000313" key="3">
    <source>
        <dbReference type="Proteomes" id="UP000094056"/>
    </source>
</evidence>
<evidence type="ECO:0008006" key="4">
    <source>
        <dbReference type="Google" id="ProtNLM"/>
    </source>
</evidence>
<dbReference type="InterPro" id="IPR045918">
    <property type="entry name" value="DUF6337"/>
</dbReference>
<dbReference type="Pfam" id="PF19863">
    <property type="entry name" value="DUF6337"/>
    <property type="match status" value="1"/>
</dbReference>
<feature type="transmembrane region" description="Helical" evidence="1">
    <location>
        <begin position="140"/>
        <end position="164"/>
    </location>
</feature>
<feature type="transmembrane region" description="Helical" evidence="1">
    <location>
        <begin position="28"/>
        <end position="49"/>
    </location>
</feature>
<dbReference type="Proteomes" id="UP000094056">
    <property type="component" value="Unassembled WGS sequence"/>
</dbReference>
<proteinExistence type="predicted"/>
<evidence type="ECO:0000313" key="2">
    <source>
        <dbReference type="EMBL" id="ODS30562.1"/>
    </source>
</evidence>
<keyword evidence="1" id="KW-0472">Membrane</keyword>
<dbReference type="AlphaFoldDB" id="A0A1E3X4S7"/>
<dbReference type="PATRIC" id="fig|1872076.5.peg.5176"/>
<organism evidence="2 3">
    <name type="scientific">Candidatus Scalindua rubra</name>
    <dbReference type="NCBI Taxonomy" id="1872076"/>
    <lineage>
        <taxon>Bacteria</taxon>
        <taxon>Pseudomonadati</taxon>
        <taxon>Planctomycetota</taxon>
        <taxon>Candidatus Brocadiia</taxon>
        <taxon>Candidatus Brocadiales</taxon>
        <taxon>Candidatus Scalinduaceae</taxon>
        <taxon>Candidatus Scalindua</taxon>
    </lineage>
</organism>
<name>A0A1E3X4S7_9BACT</name>
<accession>A0A1E3X4S7</accession>
<gene>
    <name evidence="2" type="ORF">SCARUB_04326</name>
</gene>
<feature type="transmembrane region" description="Helical" evidence="1">
    <location>
        <begin position="97"/>
        <end position="128"/>
    </location>
</feature>
<keyword evidence="1" id="KW-0812">Transmembrane</keyword>
<feature type="transmembrane region" description="Helical" evidence="1">
    <location>
        <begin position="319"/>
        <end position="336"/>
    </location>
</feature>
<feature type="transmembrane region" description="Helical" evidence="1">
    <location>
        <begin position="293"/>
        <end position="313"/>
    </location>
</feature>
<comment type="caution">
    <text evidence="2">The sequence shown here is derived from an EMBL/GenBank/DDBJ whole genome shotgun (WGS) entry which is preliminary data.</text>
</comment>
<feature type="transmembrane region" description="Helical" evidence="1">
    <location>
        <begin position="176"/>
        <end position="195"/>
    </location>
</feature>